<dbReference type="InterPro" id="IPR023717">
    <property type="entry name" value="Pro-tRNA-Synthase_IIa_type1"/>
</dbReference>
<dbReference type="CDD" id="cd00861">
    <property type="entry name" value="ProRS_anticodon_short"/>
    <property type="match status" value="1"/>
</dbReference>
<dbReference type="InterPro" id="IPR033730">
    <property type="entry name" value="ProRS_core_prok"/>
</dbReference>
<evidence type="ECO:0000256" key="8">
    <source>
        <dbReference type="ARBA" id="ARBA00023146"/>
    </source>
</evidence>
<evidence type="ECO:0000313" key="12">
    <source>
        <dbReference type="EMBL" id="RRJ88724.1"/>
    </source>
</evidence>
<dbReference type="Pfam" id="PF00587">
    <property type="entry name" value="tRNA-synt_2b"/>
    <property type="match status" value="1"/>
</dbReference>
<dbReference type="Pfam" id="PF03129">
    <property type="entry name" value="HGTP_anticodon"/>
    <property type="match status" value="1"/>
</dbReference>
<dbReference type="Proteomes" id="UP000274391">
    <property type="component" value="Unassembled WGS sequence"/>
</dbReference>
<dbReference type="GO" id="GO:0005524">
    <property type="term" value="F:ATP binding"/>
    <property type="evidence" value="ECO:0007669"/>
    <property type="project" value="UniProtKB-UniRule"/>
</dbReference>
<dbReference type="GO" id="GO:0006433">
    <property type="term" value="P:prolyl-tRNA aminoacylation"/>
    <property type="evidence" value="ECO:0007669"/>
    <property type="project" value="UniProtKB-UniRule"/>
</dbReference>
<dbReference type="Gene3D" id="3.90.960.10">
    <property type="entry name" value="YbaK/aminoacyl-tRNA synthetase-associated domain"/>
    <property type="match status" value="1"/>
</dbReference>
<evidence type="ECO:0000313" key="13">
    <source>
        <dbReference type="Proteomes" id="UP000274391"/>
    </source>
</evidence>
<dbReference type="EC" id="6.1.1.15" evidence="10"/>
<dbReference type="GO" id="GO:0004827">
    <property type="term" value="F:proline-tRNA ligase activity"/>
    <property type="evidence" value="ECO:0007669"/>
    <property type="project" value="UniProtKB-UniRule"/>
</dbReference>
<dbReference type="Gene3D" id="3.40.50.800">
    <property type="entry name" value="Anticodon-binding domain"/>
    <property type="match status" value="1"/>
</dbReference>
<dbReference type="InterPro" id="IPR006195">
    <property type="entry name" value="aa-tRNA-synth_II"/>
</dbReference>
<dbReference type="InterPro" id="IPR002314">
    <property type="entry name" value="aa-tRNA-synt_IIb"/>
</dbReference>
<dbReference type="GO" id="GO:0002161">
    <property type="term" value="F:aminoacyl-tRNA deacylase activity"/>
    <property type="evidence" value="ECO:0007669"/>
    <property type="project" value="InterPro"/>
</dbReference>
<evidence type="ECO:0000256" key="10">
    <source>
        <dbReference type="HAMAP-Rule" id="MF_01569"/>
    </source>
</evidence>
<dbReference type="InterPro" id="IPR007214">
    <property type="entry name" value="YbaK/aa-tRNA-synth-assoc-dom"/>
</dbReference>
<keyword evidence="8 10" id="KW-0030">Aminoacyl-tRNA synthetase</keyword>
<dbReference type="InterPro" id="IPR045864">
    <property type="entry name" value="aa-tRNA-synth_II/BPL/LPL"/>
</dbReference>
<accession>A0A3P3W1S0</accession>
<name>A0A3P3W1S0_9MICO</name>
<dbReference type="Pfam" id="PF04073">
    <property type="entry name" value="tRNA_edit"/>
    <property type="match status" value="1"/>
</dbReference>
<evidence type="ECO:0000256" key="3">
    <source>
        <dbReference type="ARBA" id="ARBA00022490"/>
    </source>
</evidence>
<dbReference type="AlphaFoldDB" id="A0A3P3W1S0"/>
<dbReference type="PANTHER" id="PTHR42753">
    <property type="entry name" value="MITOCHONDRIAL RIBOSOME PROTEIN L39/PROLYL-TRNA LIGASE FAMILY MEMBER"/>
    <property type="match status" value="1"/>
</dbReference>
<dbReference type="NCBIfam" id="TIGR00409">
    <property type="entry name" value="proS_fam_II"/>
    <property type="match status" value="1"/>
</dbReference>
<dbReference type="OrthoDB" id="9809052at2"/>
<dbReference type="SUPFAM" id="SSF55681">
    <property type="entry name" value="Class II aaRS and biotin synthetases"/>
    <property type="match status" value="1"/>
</dbReference>
<keyword evidence="6 10" id="KW-0067">ATP-binding</keyword>
<dbReference type="Gene3D" id="3.30.930.10">
    <property type="entry name" value="Bira Bifunctional Protein, Domain 2"/>
    <property type="match status" value="2"/>
</dbReference>
<dbReference type="PANTHER" id="PTHR42753:SF2">
    <property type="entry name" value="PROLINE--TRNA LIGASE"/>
    <property type="match status" value="1"/>
</dbReference>
<dbReference type="CDD" id="cd00779">
    <property type="entry name" value="ProRS_core_prok"/>
    <property type="match status" value="1"/>
</dbReference>
<evidence type="ECO:0000256" key="9">
    <source>
        <dbReference type="ARBA" id="ARBA00047671"/>
    </source>
</evidence>
<comment type="subunit">
    <text evidence="2 10">Homodimer.</text>
</comment>
<comment type="similarity">
    <text evidence="10">Belongs to the class-II aminoacyl-tRNA synthetase family. ProS type 1 subfamily.</text>
</comment>
<keyword evidence="13" id="KW-1185">Reference proteome</keyword>
<dbReference type="InterPro" id="IPR004500">
    <property type="entry name" value="Pro-tRNA-synth_IIa_bac-type"/>
</dbReference>
<keyword evidence="3 10" id="KW-0963">Cytoplasm</keyword>
<dbReference type="GO" id="GO:0005829">
    <property type="term" value="C:cytosol"/>
    <property type="evidence" value="ECO:0007669"/>
    <property type="project" value="TreeGrafter"/>
</dbReference>
<dbReference type="InterPro" id="IPR036754">
    <property type="entry name" value="YbaK/aa-tRNA-synt-asso_dom_sf"/>
</dbReference>
<evidence type="ECO:0000256" key="6">
    <source>
        <dbReference type="ARBA" id="ARBA00022840"/>
    </source>
</evidence>
<dbReference type="InterPro" id="IPR002316">
    <property type="entry name" value="Pro-tRNA-ligase_IIa"/>
</dbReference>
<sequence length="588" mass="64617">MTRVIERLSSLFVRTLREDPAEAEVASHKLLVRAGYIRRQAPGVFAWLPLGLKVRRRVEQIIREEMTRAGAQEMLFPALLPADFYAATGRLDDYGDGMFRLDDRKGAPMVLAPTHEEAFTLTVKDLYSSYKDLPLTIYQIQDKYRDEARPRAGVLRGREFTMKDAYSFDWNDEGLDASYQAQRDAYERIFKRLGLDYVIVAADSGAMGGSKSEEFLHPTEVGEDTFVHTADGSYAANVEAYTATPAPARDFAADGPVEVFPTPGARTIAAICEQAGCTPDQTLKNVVLALVDHEGKREVVIVALEGDREVDLKRLEVAFQPREVETATEDDLKKHPQLVPGFIGPWRDGAQFLGKESTTGIPYYLDARIGDGSTWITGANEPDAHVRSLVFGRDFVADGRVEAAEVRAGDPAPNGAGPIIAERGTEIGHVFQLGRKYAEALGLQVLDPNGKRVTVTMGSYGIGVTRNLALVAEQNHDDRGLIWPEEVAPFDVLVVATGKGEEPFAVAERLAAEADAQGLEVLLDDRPKVSPGVKFGDAELIGVPWIIIAGKNSAEGLVELWNRRSNERTEVSVDDAMATLTQLRRKHI</sequence>
<organism evidence="12 13">
    <name type="scientific">Gulosibacter macacae</name>
    <dbReference type="NCBI Taxonomy" id="2488791"/>
    <lineage>
        <taxon>Bacteria</taxon>
        <taxon>Bacillati</taxon>
        <taxon>Actinomycetota</taxon>
        <taxon>Actinomycetes</taxon>
        <taxon>Micrococcales</taxon>
        <taxon>Microbacteriaceae</taxon>
        <taxon>Gulosibacter</taxon>
    </lineage>
</organism>
<protein>
    <recommendedName>
        <fullName evidence="10">Proline--tRNA ligase</fullName>
        <ecNumber evidence="10">6.1.1.15</ecNumber>
    </recommendedName>
    <alternativeName>
        <fullName evidence="10">Prolyl-tRNA synthetase</fullName>
        <shortName evidence="10">ProRS</shortName>
    </alternativeName>
</protein>
<dbReference type="PRINTS" id="PR01046">
    <property type="entry name" value="TRNASYNTHPRO"/>
</dbReference>
<evidence type="ECO:0000256" key="1">
    <source>
        <dbReference type="ARBA" id="ARBA00004496"/>
    </source>
</evidence>
<comment type="domain">
    <text evidence="10">Consists of three domains: the N-terminal catalytic domain, the editing domain and the C-terminal anticodon-binding domain.</text>
</comment>
<dbReference type="InterPro" id="IPR004154">
    <property type="entry name" value="Anticodon-bd"/>
</dbReference>
<reference evidence="12 13" key="1">
    <citation type="submission" date="2018-11" db="EMBL/GenBank/DDBJ databases">
        <title>YIM 102482-1 draft genome.</title>
        <authorList>
            <person name="Li G."/>
            <person name="Jiang Y."/>
        </authorList>
    </citation>
    <scope>NUCLEOTIDE SEQUENCE [LARGE SCALE GENOMIC DNA]</scope>
    <source>
        <strain evidence="12 13">YIM 102482-1</strain>
    </source>
</reference>
<dbReference type="NCBIfam" id="NF006625">
    <property type="entry name" value="PRK09194.1"/>
    <property type="match status" value="1"/>
</dbReference>
<keyword evidence="4 10" id="KW-0436">Ligase</keyword>
<comment type="catalytic activity">
    <reaction evidence="9 10">
        <text>tRNA(Pro) + L-proline + ATP = L-prolyl-tRNA(Pro) + AMP + diphosphate</text>
        <dbReference type="Rhea" id="RHEA:14305"/>
        <dbReference type="Rhea" id="RHEA-COMP:9700"/>
        <dbReference type="Rhea" id="RHEA-COMP:9702"/>
        <dbReference type="ChEBI" id="CHEBI:30616"/>
        <dbReference type="ChEBI" id="CHEBI:33019"/>
        <dbReference type="ChEBI" id="CHEBI:60039"/>
        <dbReference type="ChEBI" id="CHEBI:78442"/>
        <dbReference type="ChEBI" id="CHEBI:78532"/>
        <dbReference type="ChEBI" id="CHEBI:456215"/>
        <dbReference type="EC" id="6.1.1.15"/>
    </reaction>
</comment>
<dbReference type="PROSITE" id="PS50862">
    <property type="entry name" value="AA_TRNA_LIGASE_II"/>
    <property type="match status" value="1"/>
</dbReference>
<feature type="domain" description="Aminoacyl-transfer RNA synthetases class-II family profile" evidence="11">
    <location>
        <begin position="43"/>
        <end position="484"/>
    </location>
</feature>
<evidence type="ECO:0000256" key="5">
    <source>
        <dbReference type="ARBA" id="ARBA00022741"/>
    </source>
</evidence>
<keyword evidence="7 10" id="KW-0648">Protein biosynthesis</keyword>
<dbReference type="SUPFAM" id="SSF55826">
    <property type="entry name" value="YbaK/ProRS associated domain"/>
    <property type="match status" value="1"/>
</dbReference>
<evidence type="ECO:0000256" key="4">
    <source>
        <dbReference type="ARBA" id="ARBA00022598"/>
    </source>
</evidence>
<evidence type="ECO:0000259" key="11">
    <source>
        <dbReference type="PROSITE" id="PS50862"/>
    </source>
</evidence>
<proteinExistence type="inferred from homology"/>
<comment type="subcellular location">
    <subcellularLocation>
        <location evidence="1 10">Cytoplasm</location>
    </subcellularLocation>
</comment>
<dbReference type="EMBL" id="RQVS01000001">
    <property type="protein sequence ID" value="RRJ88724.1"/>
    <property type="molecule type" value="Genomic_DNA"/>
</dbReference>
<evidence type="ECO:0000256" key="7">
    <source>
        <dbReference type="ARBA" id="ARBA00022917"/>
    </source>
</evidence>
<evidence type="ECO:0000256" key="2">
    <source>
        <dbReference type="ARBA" id="ARBA00011738"/>
    </source>
</evidence>
<comment type="function">
    <text evidence="10">Catalyzes the attachment of proline to tRNA(Pro) in a two-step reaction: proline is first activated by ATP to form Pro-AMP and then transferred to the acceptor end of tRNA(Pro). As ProRS can inadvertently accommodate and process non-cognate amino acids such as alanine and cysteine, to avoid such errors it has two additional distinct editing activities against alanine. One activity is designated as 'pretransfer' editing and involves the tRNA(Pro)-independent hydrolysis of activated Ala-AMP. The other activity is designated 'posttransfer' editing and involves deacylation of mischarged Ala-tRNA(Pro). The misacylated Cys-tRNA(Pro) is not edited by ProRS.</text>
</comment>
<dbReference type="InterPro" id="IPR050062">
    <property type="entry name" value="Pro-tRNA_synthetase"/>
</dbReference>
<dbReference type="HAMAP" id="MF_01569">
    <property type="entry name" value="Pro_tRNA_synth_type1"/>
    <property type="match status" value="1"/>
</dbReference>
<keyword evidence="5 10" id="KW-0547">Nucleotide-binding</keyword>
<comment type="caution">
    <text evidence="12">The sequence shown here is derived from an EMBL/GenBank/DDBJ whole genome shotgun (WGS) entry which is preliminary data.</text>
</comment>
<dbReference type="InterPro" id="IPR044140">
    <property type="entry name" value="ProRS_anticodon_short"/>
</dbReference>
<dbReference type="SUPFAM" id="SSF52954">
    <property type="entry name" value="Class II aaRS ABD-related"/>
    <property type="match status" value="1"/>
</dbReference>
<gene>
    <name evidence="10" type="primary">proS</name>
    <name evidence="12" type="ORF">EG850_00845</name>
</gene>
<dbReference type="InterPro" id="IPR036621">
    <property type="entry name" value="Anticodon-bd_dom_sf"/>
</dbReference>